<accession>A0ABQ8HID4</accession>
<dbReference type="SUPFAM" id="SSF55008">
    <property type="entry name" value="HMA, heavy metal-associated domain"/>
    <property type="match status" value="1"/>
</dbReference>
<proteinExistence type="predicted"/>
<name>A0ABQ8HID4_9ROSI</name>
<evidence type="ECO:0000313" key="2">
    <source>
        <dbReference type="EMBL" id="KAH7560837.1"/>
    </source>
</evidence>
<dbReference type="Pfam" id="PF00403">
    <property type="entry name" value="HMA"/>
    <property type="match status" value="1"/>
</dbReference>
<reference evidence="2 3" key="1">
    <citation type="submission" date="2021-02" db="EMBL/GenBank/DDBJ databases">
        <title>Plant Genome Project.</title>
        <authorList>
            <person name="Zhang R.-G."/>
        </authorList>
    </citation>
    <scope>NUCLEOTIDE SEQUENCE [LARGE SCALE GENOMIC DNA]</scope>
    <source>
        <tissue evidence="2">Leaves</tissue>
    </source>
</reference>
<dbReference type="PANTHER" id="PTHR34361">
    <property type="entry name" value="OS08G0157800 PROTEIN"/>
    <property type="match status" value="1"/>
</dbReference>
<keyword evidence="3" id="KW-1185">Reference proteome</keyword>
<sequence>MATLLTRAFGFVISSISYCFFHYRHNVKSIHTTTNHRSMPRGRPLSLQTVELKVRMCCTGCERVVKNAIFKLRGIDSVEVDLELEKVTVVGYVDRNKVLKAVRRGGKRAEFWPYPNPPLYFTSTDNYFRDTTKEFKESYNYYRHGYNVGDKHGALPVTHRGDDKTIFERMSSASASTSCLSASAQPFNLNNHGTVHNIFLKQDELKPVLPKHLDSCGDAAIINNDNYFGSHSSAMMGPHSLLNTKNEVVHQVKIQIDNDMDAKNHQLENEVVDPLIMKTTELPSSSQNVVDDVSLESHGTKSGTLFQNSSVMSDQNDSDVDSPCWKGTAAYQSPFQVPEPLTSQLPKTETGARKSLNPLAPHFFPGSAKQLVEYNENKYDRSDSLCFQRATSSVVSLSSTEYISTAYVKTGTCPSEISNIIGTHYSNSINDAEMEYVLPNESNINSLLDYSPGDQLHRIEDHLTSNYQDVMGPNVASPVKSIKDAIHRGSTNVSFTVTRNALTSSCSRDSVSSDFNNTLRGASKSTPPKVDVQLLINTMHDLSELLMCNHIDSLNAQEHDTIQHVINNLYACITNEVGQRVSKPESGHQCSSYSPRKLSDCHKEFHVTRMKSTPVPHDWGRQKSCCSMFSKKVWSSCPRRDGGIKKDDDVTQIRLMTQVFGGNEAGCAQLVLKNLPLPEAYKILGSLEVSLLAQIWTVV</sequence>
<dbReference type="CDD" id="cd00371">
    <property type="entry name" value="HMA"/>
    <property type="match status" value="1"/>
</dbReference>
<dbReference type="Gene3D" id="3.30.70.100">
    <property type="match status" value="1"/>
</dbReference>
<protein>
    <recommendedName>
        <fullName evidence="1">HMA domain-containing protein</fullName>
    </recommendedName>
</protein>
<organism evidence="2 3">
    <name type="scientific">Xanthoceras sorbifolium</name>
    <dbReference type="NCBI Taxonomy" id="99658"/>
    <lineage>
        <taxon>Eukaryota</taxon>
        <taxon>Viridiplantae</taxon>
        <taxon>Streptophyta</taxon>
        <taxon>Embryophyta</taxon>
        <taxon>Tracheophyta</taxon>
        <taxon>Spermatophyta</taxon>
        <taxon>Magnoliopsida</taxon>
        <taxon>eudicotyledons</taxon>
        <taxon>Gunneridae</taxon>
        <taxon>Pentapetalae</taxon>
        <taxon>rosids</taxon>
        <taxon>malvids</taxon>
        <taxon>Sapindales</taxon>
        <taxon>Sapindaceae</taxon>
        <taxon>Xanthoceroideae</taxon>
        <taxon>Xanthoceras</taxon>
    </lineage>
</organism>
<gene>
    <name evidence="2" type="ORF">JRO89_XS10G0123500</name>
</gene>
<evidence type="ECO:0000259" key="1">
    <source>
        <dbReference type="PROSITE" id="PS50846"/>
    </source>
</evidence>
<dbReference type="Proteomes" id="UP000827721">
    <property type="component" value="Unassembled WGS sequence"/>
</dbReference>
<comment type="caution">
    <text evidence="2">The sequence shown here is derived from an EMBL/GenBank/DDBJ whole genome shotgun (WGS) entry which is preliminary data.</text>
</comment>
<dbReference type="InterPro" id="IPR006121">
    <property type="entry name" value="HMA_dom"/>
</dbReference>
<dbReference type="InterPro" id="IPR036163">
    <property type="entry name" value="HMA_dom_sf"/>
</dbReference>
<feature type="domain" description="HMA" evidence="1">
    <location>
        <begin position="47"/>
        <end position="110"/>
    </location>
</feature>
<dbReference type="PANTHER" id="PTHR34361:SF6">
    <property type="entry name" value="POX DOMAIN-CONTAINING PROTEIN"/>
    <property type="match status" value="1"/>
</dbReference>
<evidence type="ECO:0000313" key="3">
    <source>
        <dbReference type="Proteomes" id="UP000827721"/>
    </source>
</evidence>
<dbReference type="EMBL" id="JAFEMO010000010">
    <property type="protein sequence ID" value="KAH7560837.1"/>
    <property type="molecule type" value="Genomic_DNA"/>
</dbReference>
<dbReference type="PROSITE" id="PS50846">
    <property type="entry name" value="HMA_2"/>
    <property type="match status" value="1"/>
</dbReference>